<dbReference type="EMBL" id="JAKOGI010000001">
    <property type="protein sequence ID" value="KAJ8453255.1"/>
    <property type="molecule type" value="Genomic_DNA"/>
</dbReference>
<keyword evidence="4" id="KW-1185">Reference proteome</keyword>
<evidence type="ECO:0000313" key="4">
    <source>
        <dbReference type="Proteomes" id="UP001153076"/>
    </source>
</evidence>
<dbReference type="GO" id="GO:0009228">
    <property type="term" value="P:thiamine biosynthetic process"/>
    <property type="evidence" value="ECO:0007669"/>
    <property type="project" value="UniProtKB-KW"/>
</dbReference>
<dbReference type="Gene3D" id="3.20.20.70">
    <property type="entry name" value="Aldolase class I"/>
    <property type="match status" value="1"/>
</dbReference>
<organism evidence="3 4">
    <name type="scientific">Carnegiea gigantea</name>
    <dbReference type="NCBI Taxonomy" id="171969"/>
    <lineage>
        <taxon>Eukaryota</taxon>
        <taxon>Viridiplantae</taxon>
        <taxon>Streptophyta</taxon>
        <taxon>Embryophyta</taxon>
        <taxon>Tracheophyta</taxon>
        <taxon>Spermatophyta</taxon>
        <taxon>Magnoliopsida</taxon>
        <taxon>eudicotyledons</taxon>
        <taxon>Gunneridae</taxon>
        <taxon>Pentapetalae</taxon>
        <taxon>Caryophyllales</taxon>
        <taxon>Cactineae</taxon>
        <taxon>Cactaceae</taxon>
        <taxon>Cactoideae</taxon>
        <taxon>Echinocereeae</taxon>
        <taxon>Carnegiea</taxon>
    </lineage>
</organism>
<dbReference type="Pfam" id="PF02581">
    <property type="entry name" value="TMP-TENI"/>
    <property type="match status" value="1"/>
</dbReference>
<dbReference type="InterPro" id="IPR006073">
    <property type="entry name" value="GTP-bd"/>
</dbReference>
<dbReference type="SUPFAM" id="SSF51391">
    <property type="entry name" value="Thiamin phosphate synthase"/>
    <property type="match status" value="1"/>
</dbReference>
<accession>A0A9Q1QUZ9</accession>
<dbReference type="PANTHER" id="PTHR43681:SF1">
    <property type="entry name" value="SARCALUMENIN"/>
    <property type="match status" value="1"/>
</dbReference>
<dbReference type="GO" id="GO:0031969">
    <property type="term" value="C:chloroplast membrane"/>
    <property type="evidence" value="ECO:0007669"/>
    <property type="project" value="TreeGrafter"/>
</dbReference>
<sequence length="738" mass="81006">MVPCVSLSSPHSLSAIHLFSQNLSISTVRFHHHFPKLRHPPLQPHRFTLNSLQDDASQSEASSFTPKSQLRTLFPGGYKRPEIKVPSIVLRLDADEVLGDKSVLDLVDSAIAKRVRVVVVSGGDGGGGKLYEAACLLKSVIRDRAYLLVAERVDIAAAVDASGVVLSDQGLPAIVARSTLMSSKSDSVILPVVGRSVETVNAALTASNSEGADFLICSSLVEQWSDLLMLSVNESVKIPIFFETSSIKNDLLSNKLSKFLISGVIGVVTTLEELKSIGDVLSKLLYETPTANKRITDEISKSNQLNMLNTTNGYAGEAGISSFVKLEDKEVQFIKKERRLLVEAVNAIEKAAPLMEEISLLNDAMSQLDEPFLLVIVGEFNSGKSTVINALLGGKFLKEGVVPTTNEITFLRYCDFDSTEQQRCETQPDGQYICYLSAQVLKKMVIVDTPGTNVILQRQQRLTEEFVPRADLLLFVLSADRPLSESEVTFLRYTQQWKKRVVFLLNKADLYRNSSELEEAIKFVSENVQKLLNVDHVTVFSVSARSALQAKLAASDIGTVQLDLSVSDTSSSTDSFEDFESFLYGFLDGSTSAGLERMKIKLETPIAIAERLLSSCQTLVTQDCRYAKKDLASVKELMGTVEQYALRMENESVSWRRQIFSLVESAKARVLNLVESTLQLSNLDLALSLVFKGDKSASIPATQSIQNDIVGPALSDALSSVMWIPIPFVPLLPLSFDN</sequence>
<proteinExistence type="predicted"/>
<dbReference type="OrthoDB" id="422720at2759"/>
<dbReference type="Proteomes" id="UP001153076">
    <property type="component" value="Unassembled WGS sequence"/>
</dbReference>
<dbReference type="GO" id="GO:0010027">
    <property type="term" value="P:thylakoid membrane organization"/>
    <property type="evidence" value="ECO:0007669"/>
    <property type="project" value="TreeGrafter"/>
</dbReference>
<dbReference type="InterPro" id="IPR036206">
    <property type="entry name" value="ThiamineP_synth_sf"/>
</dbReference>
<feature type="domain" description="G" evidence="1">
    <location>
        <begin position="375"/>
        <end position="507"/>
    </location>
</feature>
<reference evidence="3" key="1">
    <citation type="submission" date="2022-04" db="EMBL/GenBank/DDBJ databases">
        <title>Carnegiea gigantea Genome sequencing and assembly v2.</title>
        <authorList>
            <person name="Copetti D."/>
            <person name="Sanderson M.J."/>
            <person name="Burquez A."/>
            <person name="Wojciechowski M.F."/>
        </authorList>
    </citation>
    <scope>NUCLEOTIDE SEQUENCE</scope>
    <source>
        <strain evidence="3">SGP5-SGP5p</strain>
        <tissue evidence="3">Aerial part</tissue>
    </source>
</reference>
<dbReference type="GO" id="GO:0005525">
    <property type="term" value="F:GTP binding"/>
    <property type="evidence" value="ECO:0007669"/>
    <property type="project" value="InterPro"/>
</dbReference>
<evidence type="ECO:0000313" key="3">
    <source>
        <dbReference type="EMBL" id="KAJ8453255.1"/>
    </source>
</evidence>
<evidence type="ECO:0000259" key="2">
    <source>
        <dbReference type="Pfam" id="PF02581"/>
    </source>
</evidence>
<dbReference type="SUPFAM" id="SSF52540">
    <property type="entry name" value="P-loop containing nucleoside triphosphate hydrolases"/>
    <property type="match status" value="1"/>
</dbReference>
<evidence type="ECO:0000259" key="1">
    <source>
        <dbReference type="Pfam" id="PF01926"/>
    </source>
</evidence>
<dbReference type="PANTHER" id="PTHR43681">
    <property type="entry name" value="TRANSMEMBRANE GTPASE FZO"/>
    <property type="match status" value="1"/>
</dbReference>
<dbReference type="InterPro" id="IPR051943">
    <property type="entry name" value="TRAFAC_Dynamin-like_GTPase"/>
</dbReference>
<dbReference type="Pfam" id="PF01926">
    <property type="entry name" value="MMR_HSR1"/>
    <property type="match status" value="1"/>
</dbReference>
<dbReference type="FunFam" id="3.40.50.300:FF:001052">
    <property type="entry name" value="Probable transmembrane GTPase FZO-like, chloroplastic"/>
    <property type="match status" value="1"/>
</dbReference>
<evidence type="ECO:0008006" key="5">
    <source>
        <dbReference type="Google" id="ProtNLM"/>
    </source>
</evidence>
<protein>
    <recommendedName>
        <fullName evidence="5">FZO-like protein</fullName>
    </recommendedName>
</protein>
<dbReference type="InterPro" id="IPR013785">
    <property type="entry name" value="Aldolase_TIM"/>
</dbReference>
<dbReference type="FunFam" id="3.20.20.70:FF:000243">
    <property type="entry name" value="Probable transmembrane GTPase FZO-like, chloroplastic"/>
    <property type="match status" value="1"/>
</dbReference>
<gene>
    <name evidence="3" type="ORF">Cgig2_008139</name>
</gene>
<dbReference type="InterPro" id="IPR027417">
    <property type="entry name" value="P-loop_NTPase"/>
</dbReference>
<dbReference type="CDD" id="cd09912">
    <property type="entry name" value="DLP_2"/>
    <property type="match status" value="1"/>
</dbReference>
<comment type="caution">
    <text evidence="3">The sequence shown here is derived from an EMBL/GenBank/DDBJ whole genome shotgun (WGS) entry which is preliminary data.</text>
</comment>
<dbReference type="InterPro" id="IPR022998">
    <property type="entry name" value="ThiamineP_synth_TenI"/>
</dbReference>
<dbReference type="AlphaFoldDB" id="A0A9Q1QUZ9"/>
<dbReference type="Gene3D" id="3.40.50.300">
    <property type="entry name" value="P-loop containing nucleotide triphosphate hydrolases"/>
    <property type="match status" value="1"/>
</dbReference>
<feature type="domain" description="Thiamine phosphate synthase/TenI" evidence="2">
    <location>
        <begin position="100"/>
        <end position="220"/>
    </location>
</feature>
<name>A0A9Q1QUZ9_9CARY</name>